<accession>A0ABR6ZCM3</accession>
<dbReference type="CDD" id="cd06359">
    <property type="entry name" value="PBP1_Nba-like"/>
    <property type="match status" value="1"/>
</dbReference>
<evidence type="ECO:0000256" key="2">
    <source>
        <dbReference type="ARBA" id="ARBA00022729"/>
    </source>
</evidence>
<dbReference type="Proteomes" id="UP000646911">
    <property type="component" value="Unassembled WGS sequence"/>
</dbReference>
<evidence type="ECO:0000313" key="6">
    <source>
        <dbReference type="Proteomes" id="UP000646911"/>
    </source>
</evidence>
<proteinExistence type="inferred from homology"/>
<organism evidence="5 6">
    <name type="scientific">Undibacterium umbellatum</name>
    <dbReference type="NCBI Taxonomy" id="2762300"/>
    <lineage>
        <taxon>Bacteria</taxon>
        <taxon>Pseudomonadati</taxon>
        <taxon>Pseudomonadota</taxon>
        <taxon>Betaproteobacteria</taxon>
        <taxon>Burkholderiales</taxon>
        <taxon>Oxalobacteraceae</taxon>
        <taxon>Undibacterium</taxon>
    </lineage>
</organism>
<dbReference type="Gene3D" id="3.40.50.2300">
    <property type="match status" value="2"/>
</dbReference>
<dbReference type="InterPro" id="IPR028082">
    <property type="entry name" value="Peripla_BP_I"/>
</dbReference>
<dbReference type="RefSeq" id="WP_186954603.1">
    <property type="nucleotide sequence ID" value="NZ_JACOFX010000008.1"/>
</dbReference>
<evidence type="ECO:0000256" key="1">
    <source>
        <dbReference type="ARBA" id="ARBA00010062"/>
    </source>
</evidence>
<dbReference type="Pfam" id="PF13458">
    <property type="entry name" value="Peripla_BP_6"/>
    <property type="match status" value="1"/>
</dbReference>
<keyword evidence="6" id="KW-1185">Reference proteome</keyword>
<dbReference type="SUPFAM" id="SSF53822">
    <property type="entry name" value="Periplasmic binding protein-like I"/>
    <property type="match status" value="1"/>
</dbReference>
<dbReference type="PANTHER" id="PTHR30483:SF6">
    <property type="entry name" value="PERIPLASMIC BINDING PROTEIN OF ABC TRANSPORTER FOR NATURAL AMINO ACIDS"/>
    <property type="match status" value="1"/>
</dbReference>
<sequence>MPINPKETSVKKTLLCLLLSSIAATNANCAFAADKVKVGMVTTLSGAGAGLGVDIRDGFSLAMKHLDNKFGNLPVEVITGDDQQNPDATKQLVDKLIKKDKVDLMTGIVFSNLMLAVGPTIFGAKVHYISANAGPSQYAGEQCNPYFFNVAWQNDSLHEAVGKQVNDKGFKNVALVAPNYPAGKDALTGFKRYYKGKVAEEIYTKLGQLDYATELAQIRNLKPDAVYIFLPGGMGINFIKQFVDAGLSKNAQLFGPGFSADEDIIKAVGAPMLGMFNASQWGHDMDNPQNKRFVADFLKEYGRLPSLYASQGYDAAMLMDSAVRGVKGKIEDKDALGKAIKAANFKSVRGDFKFNSNHYPVQNYYARIISKDGQGRVTNKTLSPVFTNHPDAYVASCKMQ</sequence>
<evidence type="ECO:0000313" key="5">
    <source>
        <dbReference type="EMBL" id="MBC3909070.1"/>
    </source>
</evidence>
<protein>
    <submittedName>
        <fullName evidence="5">ABC transporter substrate-binding protein</fullName>
    </submittedName>
</protein>
<evidence type="ECO:0000259" key="4">
    <source>
        <dbReference type="Pfam" id="PF13458"/>
    </source>
</evidence>
<comment type="similarity">
    <text evidence="1">Belongs to the leucine-binding protein family.</text>
</comment>
<gene>
    <name evidence="5" type="ORF">H8L47_16045</name>
</gene>
<name>A0ABR6ZCM3_9BURK</name>
<comment type="caution">
    <text evidence="5">The sequence shown here is derived from an EMBL/GenBank/DDBJ whole genome shotgun (WGS) entry which is preliminary data.</text>
</comment>
<dbReference type="InterPro" id="IPR028081">
    <property type="entry name" value="Leu-bd"/>
</dbReference>
<dbReference type="EMBL" id="JACOFX010000008">
    <property type="protein sequence ID" value="MBC3909070.1"/>
    <property type="molecule type" value="Genomic_DNA"/>
</dbReference>
<feature type="chain" id="PRO_5046855099" evidence="3">
    <location>
        <begin position="33"/>
        <end position="400"/>
    </location>
</feature>
<reference evidence="5 6" key="1">
    <citation type="submission" date="2020-08" db="EMBL/GenBank/DDBJ databases">
        <title>Novel species isolated from subtropical streams in China.</title>
        <authorList>
            <person name="Lu H."/>
        </authorList>
    </citation>
    <scope>NUCLEOTIDE SEQUENCE [LARGE SCALE GENOMIC DNA]</scope>
    <source>
        <strain evidence="5 6">NL8W</strain>
    </source>
</reference>
<dbReference type="InterPro" id="IPR051010">
    <property type="entry name" value="BCAA_transport"/>
</dbReference>
<evidence type="ECO:0000256" key="3">
    <source>
        <dbReference type="SAM" id="SignalP"/>
    </source>
</evidence>
<keyword evidence="2 3" id="KW-0732">Signal</keyword>
<feature type="signal peptide" evidence="3">
    <location>
        <begin position="1"/>
        <end position="32"/>
    </location>
</feature>
<feature type="domain" description="Leucine-binding protein" evidence="4">
    <location>
        <begin position="35"/>
        <end position="373"/>
    </location>
</feature>
<dbReference type="PANTHER" id="PTHR30483">
    <property type="entry name" value="LEUCINE-SPECIFIC-BINDING PROTEIN"/>
    <property type="match status" value="1"/>
</dbReference>